<dbReference type="EMBL" id="SRRM01000002">
    <property type="protein sequence ID" value="TKY91030.1"/>
    <property type="molecule type" value="Genomic_DNA"/>
</dbReference>
<evidence type="ECO:0000313" key="2">
    <source>
        <dbReference type="EMBL" id="TKY91030.1"/>
    </source>
</evidence>
<reference evidence="2 3" key="1">
    <citation type="submission" date="2019-05" db="EMBL/GenBank/DDBJ databases">
        <title>Sporisorium graminicola CBS 10092 draft sequencing and annotation.</title>
        <authorList>
            <person name="Solano-Gonzalez S."/>
            <person name="Caddick M.X."/>
            <person name="Darby A."/>
        </authorList>
    </citation>
    <scope>NUCLEOTIDE SEQUENCE [LARGE SCALE GENOMIC DNA]</scope>
    <source>
        <strain evidence="2 3">CBS 10092</strain>
    </source>
</reference>
<keyword evidence="1" id="KW-0732">Signal</keyword>
<keyword evidence="3" id="KW-1185">Reference proteome</keyword>
<dbReference type="KEGG" id="sgra:EX895_001029"/>
<comment type="caution">
    <text evidence="2">The sequence shown here is derived from an EMBL/GenBank/DDBJ whole genome shotgun (WGS) entry which is preliminary data.</text>
</comment>
<organism evidence="2 3">
    <name type="scientific">Sporisorium graminicola</name>
    <dbReference type="NCBI Taxonomy" id="280036"/>
    <lineage>
        <taxon>Eukaryota</taxon>
        <taxon>Fungi</taxon>
        <taxon>Dikarya</taxon>
        <taxon>Basidiomycota</taxon>
        <taxon>Ustilaginomycotina</taxon>
        <taxon>Ustilaginomycetes</taxon>
        <taxon>Ustilaginales</taxon>
        <taxon>Ustilaginaceae</taxon>
        <taxon>Sporisorium</taxon>
    </lineage>
</organism>
<protein>
    <submittedName>
        <fullName evidence="2">Uncharacterized protein</fullName>
    </submittedName>
</protein>
<evidence type="ECO:0000256" key="1">
    <source>
        <dbReference type="SAM" id="SignalP"/>
    </source>
</evidence>
<name>A0A4U7L2J8_9BASI</name>
<accession>A0A4U7L2J8</accession>
<dbReference type="GeneID" id="40723924"/>
<feature type="chain" id="PRO_5020226811" evidence="1">
    <location>
        <begin position="20"/>
        <end position="174"/>
    </location>
</feature>
<evidence type="ECO:0000313" key="3">
    <source>
        <dbReference type="Proteomes" id="UP000306050"/>
    </source>
</evidence>
<dbReference type="RefSeq" id="XP_029743015.1">
    <property type="nucleotide sequence ID" value="XM_029881629.1"/>
</dbReference>
<proteinExistence type="predicted"/>
<gene>
    <name evidence="2" type="ORF">EX895_001029</name>
</gene>
<dbReference type="Proteomes" id="UP000306050">
    <property type="component" value="Chromosome SGRAM_1"/>
</dbReference>
<dbReference type="OrthoDB" id="2556287at2759"/>
<feature type="signal peptide" evidence="1">
    <location>
        <begin position="1"/>
        <end position="19"/>
    </location>
</feature>
<sequence length="174" mass="18825">MILVSIFVLQLLLAYCCLADAVDQPIAVCTLPQHVDLITLANAARGIHFEDCPPDHRGTPPSPPGLKLARVSVAANSGLQAQFFDLGFFDDYWLKGYLSPKLPGFRVECWQAPAQGCTAGEPEAAALPRPAVKKLILVNGVSVAAPLRRERHVRYSGADDAELLSLDDPSLHTR</sequence>
<dbReference type="AlphaFoldDB" id="A0A4U7L2J8"/>